<evidence type="ECO:0000313" key="2">
    <source>
        <dbReference type="Proteomes" id="UP000694892"/>
    </source>
</evidence>
<accession>A0A974C4X6</accession>
<organism evidence="1 2">
    <name type="scientific">Xenopus laevis</name>
    <name type="common">African clawed frog</name>
    <dbReference type="NCBI Taxonomy" id="8355"/>
    <lineage>
        <taxon>Eukaryota</taxon>
        <taxon>Metazoa</taxon>
        <taxon>Chordata</taxon>
        <taxon>Craniata</taxon>
        <taxon>Vertebrata</taxon>
        <taxon>Euteleostomi</taxon>
        <taxon>Amphibia</taxon>
        <taxon>Batrachia</taxon>
        <taxon>Anura</taxon>
        <taxon>Pipoidea</taxon>
        <taxon>Pipidae</taxon>
        <taxon>Xenopodinae</taxon>
        <taxon>Xenopus</taxon>
        <taxon>Xenopus</taxon>
    </lineage>
</organism>
<dbReference type="AlphaFoldDB" id="A0A974C4X6"/>
<proteinExistence type="predicted"/>
<evidence type="ECO:0000313" key="1">
    <source>
        <dbReference type="EMBL" id="OCT66608.1"/>
    </source>
</evidence>
<reference evidence="2" key="1">
    <citation type="journal article" date="2016" name="Nature">
        <title>Genome evolution in the allotetraploid frog Xenopus laevis.</title>
        <authorList>
            <person name="Session A.M."/>
            <person name="Uno Y."/>
            <person name="Kwon T."/>
            <person name="Chapman J.A."/>
            <person name="Toyoda A."/>
            <person name="Takahashi S."/>
            <person name="Fukui A."/>
            <person name="Hikosaka A."/>
            <person name="Suzuki A."/>
            <person name="Kondo M."/>
            <person name="van Heeringen S.J."/>
            <person name="Quigley I."/>
            <person name="Heinz S."/>
            <person name="Ogino H."/>
            <person name="Ochi H."/>
            <person name="Hellsten U."/>
            <person name="Lyons J.B."/>
            <person name="Simakov O."/>
            <person name="Putnam N."/>
            <person name="Stites J."/>
            <person name="Kuroki Y."/>
            <person name="Tanaka T."/>
            <person name="Michiue T."/>
            <person name="Watanabe M."/>
            <person name="Bogdanovic O."/>
            <person name="Lister R."/>
            <person name="Georgiou G."/>
            <person name="Paranjpe S.S."/>
            <person name="van Kruijsbergen I."/>
            <person name="Shu S."/>
            <person name="Carlson J."/>
            <person name="Kinoshita T."/>
            <person name="Ohta Y."/>
            <person name="Mawaribuchi S."/>
            <person name="Jenkins J."/>
            <person name="Grimwood J."/>
            <person name="Schmutz J."/>
            <person name="Mitros T."/>
            <person name="Mozaffari S.V."/>
            <person name="Suzuki Y."/>
            <person name="Haramoto Y."/>
            <person name="Yamamoto T.S."/>
            <person name="Takagi C."/>
            <person name="Heald R."/>
            <person name="Miller K."/>
            <person name="Haudenschild C."/>
            <person name="Kitzman J."/>
            <person name="Nakayama T."/>
            <person name="Izutsu Y."/>
            <person name="Robert J."/>
            <person name="Fortriede J."/>
            <person name="Burns K."/>
            <person name="Lotay V."/>
            <person name="Karimi K."/>
            <person name="Yasuoka Y."/>
            <person name="Dichmann D.S."/>
            <person name="Flajnik M.F."/>
            <person name="Houston D.W."/>
            <person name="Shendure J."/>
            <person name="DuPasquier L."/>
            <person name="Vize P.D."/>
            <person name="Zorn A.M."/>
            <person name="Ito M."/>
            <person name="Marcotte E.M."/>
            <person name="Wallingford J.B."/>
            <person name="Ito Y."/>
            <person name="Asashima M."/>
            <person name="Ueno N."/>
            <person name="Matsuda Y."/>
            <person name="Veenstra G.J."/>
            <person name="Fujiyama A."/>
            <person name="Harland R.M."/>
            <person name="Taira M."/>
            <person name="Rokhsar D.S."/>
        </authorList>
    </citation>
    <scope>NUCLEOTIDE SEQUENCE [LARGE SCALE GENOMIC DNA]</scope>
    <source>
        <strain evidence="2">J</strain>
    </source>
</reference>
<sequence>MMFCWSPGVKTSVRDSVMSLSIFIPWWDPLGTVVVKTLPRVPIQFIGHCFVSISLARSNCFIFLLKPSHLLWISSFMLQFCCNCLINSQSAEAKMETASSM</sequence>
<dbReference type="Proteomes" id="UP000694892">
    <property type="component" value="Chromosome 8S"/>
</dbReference>
<name>A0A974C4X6_XENLA</name>
<dbReference type="EMBL" id="CM004481">
    <property type="protein sequence ID" value="OCT66608.1"/>
    <property type="molecule type" value="Genomic_DNA"/>
</dbReference>
<protein>
    <submittedName>
        <fullName evidence="1">Uncharacterized protein</fullName>
    </submittedName>
</protein>
<gene>
    <name evidence="1" type="ORF">XELAEV_18042861mg</name>
</gene>